<dbReference type="Gene3D" id="3.30.160.60">
    <property type="entry name" value="Classic Zinc Finger"/>
    <property type="match status" value="1"/>
</dbReference>
<dbReference type="InterPro" id="IPR001909">
    <property type="entry name" value="KRAB"/>
</dbReference>
<keyword evidence="9" id="KW-1185">Reference proteome</keyword>
<organism evidence="8 9">
    <name type="scientific">Pleurodeles waltl</name>
    <name type="common">Iberian ribbed newt</name>
    <dbReference type="NCBI Taxonomy" id="8319"/>
    <lineage>
        <taxon>Eukaryota</taxon>
        <taxon>Metazoa</taxon>
        <taxon>Chordata</taxon>
        <taxon>Craniata</taxon>
        <taxon>Vertebrata</taxon>
        <taxon>Euteleostomi</taxon>
        <taxon>Amphibia</taxon>
        <taxon>Batrachia</taxon>
        <taxon>Caudata</taxon>
        <taxon>Salamandroidea</taxon>
        <taxon>Salamandridae</taxon>
        <taxon>Pleurodelinae</taxon>
        <taxon>Pleurodeles</taxon>
    </lineage>
</organism>
<accession>A0AAV7RW53</accession>
<evidence type="ECO:0000256" key="1">
    <source>
        <dbReference type="ARBA" id="ARBA00022723"/>
    </source>
</evidence>
<keyword evidence="1" id="KW-0479">Metal-binding</keyword>
<name>A0AAV7RW53_PLEWA</name>
<dbReference type="Pfam" id="PF01352">
    <property type="entry name" value="KRAB"/>
    <property type="match status" value="1"/>
</dbReference>
<evidence type="ECO:0000259" key="7">
    <source>
        <dbReference type="PROSITE" id="PS50805"/>
    </source>
</evidence>
<dbReference type="PROSITE" id="PS50157">
    <property type="entry name" value="ZINC_FINGER_C2H2_2"/>
    <property type="match status" value="1"/>
</dbReference>
<evidence type="ECO:0000256" key="3">
    <source>
        <dbReference type="ARBA" id="ARBA00022771"/>
    </source>
</evidence>
<evidence type="ECO:0000256" key="4">
    <source>
        <dbReference type="ARBA" id="ARBA00022833"/>
    </source>
</evidence>
<keyword evidence="2" id="KW-0677">Repeat</keyword>
<evidence type="ECO:0000256" key="2">
    <source>
        <dbReference type="ARBA" id="ARBA00022737"/>
    </source>
</evidence>
<feature type="domain" description="KRAB" evidence="7">
    <location>
        <begin position="11"/>
        <end position="82"/>
    </location>
</feature>
<dbReference type="AlphaFoldDB" id="A0AAV7RW53"/>
<dbReference type="Pfam" id="PF00096">
    <property type="entry name" value="zf-C2H2"/>
    <property type="match status" value="1"/>
</dbReference>
<evidence type="ECO:0000256" key="5">
    <source>
        <dbReference type="PROSITE-ProRule" id="PRU00042"/>
    </source>
</evidence>
<dbReference type="InterPro" id="IPR013087">
    <property type="entry name" value="Znf_C2H2_type"/>
</dbReference>
<dbReference type="SUPFAM" id="SSF57667">
    <property type="entry name" value="beta-beta-alpha zinc fingers"/>
    <property type="match status" value="1"/>
</dbReference>
<dbReference type="SUPFAM" id="SSF109640">
    <property type="entry name" value="KRAB domain (Kruppel-associated box)"/>
    <property type="match status" value="1"/>
</dbReference>
<feature type="domain" description="C2H2-type" evidence="6">
    <location>
        <begin position="404"/>
        <end position="427"/>
    </location>
</feature>
<dbReference type="Proteomes" id="UP001066276">
    <property type="component" value="Chromosome 5"/>
</dbReference>
<keyword evidence="3 5" id="KW-0863">Zinc-finger</keyword>
<dbReference type="PANTHER" id="PTHR23232">
    <property type="entry name" value="KRAB DOMAIN C2H2 ZINC FINGER"/>
    <property type="match status" value="1"/>
</dbReference>
<dbReference type="CDD" id="cd07765">
    <property type="entry name" value="KRAB_A-box"/>
    <property type="match status" value="1"/>
</dbReference>
<dbReference type="PROSITE" id="PS00028">
    <property type="entry name" value="ZINC_FINGER_C2H2_1"/>
    <property type="match status" value="1"/>
</dbReference>
<dbReference type="GO" id="GO:0006355">
    <property type="term" value="P:regulation of DNA-templated transcription"/>
    <property type="evidence" value="ECO:0007669"/>
    <property type="project" value="InterPro"/>
</dbReference>
<dbReference type="InterPro" id="IPR036051">
    <property type="entry name" value="KRAB_dom_sf"/>
</dbReference>
<sequence>MSWQNSDKGPVTFYDVAACFSEEEWKLLHEWQKELYQNVMKEIHQALSALGPLIADSVFSLKAKEKENLPQMSHKAPKRRRVAHSKCDSIGNPSALYGKNIEENLTLKCPKDAEVQQKNDHLHKGFMCSSSDVRLRKEEQSEFIEHCGTKDEECSLSPSPSSVVSVCIKAEEEIDPMRHEDGNQRENISSPTRITFPTTDICIRNKESVVNLSDHHGTNRDKSSINPSPGVPFCVSDDEDIYCVDPPESQRKESISRPTVTDGPVVTAVFSLSLEPEEEAYFQGEIAAGRIATAGDQTINRKKNNHERIEQKASGTEKIKSNLLQNTEKGKHCRSQQWTENYMEFQEEKDVRHKSSLSNLPLPNVYQRQLRVESSEQHKEHEINFSIENRVVGDLDSLQNWKQYPCNDCGEQFTVEEDLRRHQQTHSTPCWSYVLSTWAKILLLQSFSDLLDPWESGGTWAILPYISGKK</sequence>
<dbReference type="GO" id="GO:0008270">
    <property type="term" value="F:zinc ion binding"/>
    <property type="evidence" value="ECO:0007669"/>
    <property type="project" value="UniProtKB-KW"/>
</dbReference>
<evidence type="ECO:0000259" key="6">
    <source>
        <dbReference type="PROSITE" id="PS50157"/>
    </source>
</evidence>
<dbReference type="Gene3D" id="6.10.140.140">
    <property type="match status" value="1"/>
</dbReference>
<reference evidence="8" key="1">
    <citation type="journal article" date="2022" name="bioRxiv">
        <title>Sequencing and chromosome-scale assembly of the giantPleurodeles waltlgenome.</title>
        <authorList>
            <person name="Brown T."/>
            <person name="Elewa A."/>
            <person name="Iarovenko S."/>
            <person name="Subramanian E."/>
            <person name="Araus A.J."/>
            <person name="Petzold A."/>
            <person name="Susuki M."/>
            <person name="Suzuki K.-i.T."/>
            <person name="Hayashi T."/>
            <person name="Toyoda A."/>
            <person name="Oliveira C."/>
            <person name="Osipova E."/>
            <person name="Leigh N.D."/>
            <person name="Simon A."/>
            <person name="Yun M.H."/>
        </authorList>
    </citation>
    <scope>NUCLEOTIDE SEQUENCE</scope>
    <source>
        <strain evidence="8">20211129_DDA</strain>
        <tissue evidence="8">Liver</tissue>
    </source>
</reference>
<gene>
    <name evidence="8" type="ORF">NDU88_008179</name>
</gene>
<dbReference type="InterPro" id="IPR036236">
    <property type="entry name" value="Znf_C2H2_sf"/>
</dbReference>
<dbReference type="InterPro" id="IPR050169">
    <property type="entry name" value="Krueppel_C2H2_ZnF"/>
</dbReference>
<keyword evidence="4" id="KW-0862">Zinc</keyword>
<dbReference type="EMBL" id="JANPWB010000009">
    <property type="protein sequence ID" value="KAJ1155449.1"/>
    <property type="molecule type" value="Genomic_DNA"/>
</dbReference>
<proteinExistence type="predicted"/>
<dbReference type="SMART" id="SM00355">
    <property type="entry name" value="ZnF_C2H2"/>
    <property type="match status" value="1"/>
</dbReference>
<dbReference type="PROSITE" id="PS50805">
    <property type="entry name" value="KRAB"/>
    <property type="match status" value="1"/>
</dbReference>
<evidence type="ECO:0000313" key="9">
    <source>
        <dbReference type="Proteomes" id="UP001066276"/>
    </source>
</evidence>
<protein>
    <submittedName>
        <fullName evidence="8">Uncharacterized protein</fullName>
    </submittedName>
</protein>
<comment type="caution">
    <text evidence="8">The sequence shown here is derived from an EMBL/GenBank/DDBJ whole genome shotgun (WGS) entry which is preliminary data.</text>
</comment>
<evidence type="ECO:0000313" key="8">
    <source>
        <dbReference type="EMBL" id="KAJ1155449.1"/>
    </source>
</evidence>
<dbReference type="SMART" id="SM00349">
    <property type="entry name" value="KRAB"/>
    <property type="match status" value="1"/>
</dbReference>
<dbReference type="PANTHER" id="PTHR23232:SF142">
    <property type="entry name" value="GASTRULA ZINC FINGER PROTEIN XLCGF57.1-LIKE-RELATED"/>
    <property type="match status" value="1"/>
</dbReference>